<dbReference type="OrthoDB" id="1525125at2"/>
<reference evidence="2 3" key="1">
    <citation type="submission" date="2018-05" db="EMBL/GenBank/DDBJ databases">
        <title>Rhodohalobacter halophilus gen. nov., sp. nov., a moderately halophilic member of the family Balneolaceae.</title>
        <authorList>
            <person name="Liu Z.-W."/>
        </authorList>
    </citation>
    <scope>NUCLEOTIDE SEQUENCE [LARGE SCALE GENOMIC DNA]</scope>
    <source>
        <strain evidence="2 3">8A47</strain>
    </source>
</reference>
<evidence type="ECO:0000313" key="3">
    <source>
        <dbReference type="Proteomes" id="UP000245533"/>
    </source>
</evidence>
<dbReference type="Proteomes" id="UP000245533">
    <property type="component" value="Unassembled WGS sequence"/>
</dbReference>
<comment type="caution">
    <text evidence="2">The sequence shown here is derived from an EMBL/GenBank/DDBJ whole genome shotgun (WGS) entry which is preliminary data.</text>
</comment>
<accession>A0A316TQC3</accession>
<evidence type="ECO:0000313" key="2">
    <source>
        <dbReference type="EMBL" id="PWN05871.1"/>
    </source>
</evidence>
<proteinExistence type="predicted"/>
<sequence>MPLLDRSDLKYDYIWSTEPAKKPRSSATTENVSRPEVLRSDEGDKVLTFLNGYAESRDISDKEEARNLEPLLQDKLKEEGEMTEPDAEKWLDKQRAQ</sequence>
<evidence type="ECO:0000256" key="1">
    <source>
        <dbReference type="SAM" id="MobiDB-lite"/>
    </source>
</evidence>
<gene>
    <name evidence="2" type="ORF">DDZ15_11830</name>
</gene>
<dbReference type="EMBL" id="QGGB01000008">
    <property type="protein sequence ID" value="PWN05871.1"/>
    <property type="molecule type" value="Genomic_DNA"/>
</dbReference>
<feature type="region of interest" description="Disordered" evidence="1">
    <location>
        <begin position="58"/>
        <end position="97"/>
    </location>
</feature>
<organism evidence="2 3">
    <name type="scientific">Rhodohalobacter mucosus</name>
    <dbReference type="NCBI Taxonomy" id="2079485"/>
    <lineage>
        <taxon>Bacteria</taxon>
        <taxon>Pseudomonadati</taxon>
        <taxon>Balneolota</taxon>
        <taxon>Balneolia</taxon>
        <taxon>Balneolales</taxon>
        <taxon>Balneolaceae</taxon>
        <taxon>Rhodohalobacter</taxon>
    </lineage>
</organism>
<dbReference type="RefSeq" id="WP_109647314.1">
    <property type="nucleotide sequence ID" value="NZ_QGGB01000008.1"/>
</dbReference>
<dbReference type="AlphaFoldDB" id="A0A316TQC3"/>
<feature type="region of interest" description="Disordered" evidence="1">
    <location>
        <begin position="19"/>
        <end position="39"/>
    </location>
</feature>
<keyword evidence="3" id="KW-1185">Reference proteome</keyword>
<name>A0A316TQC3_9BACT</name>
<protein>
    <submittedName>
        <fullName evidence="2">Uncharacterized protein</fullName>
    </submittedName>
</protein>